<keyword evidence="4" id="KW-0862">Zinc</keyword>
<keyword evidence="3" id="KW-0479">Metal-binding</keyword>
<dbReference type="Gene3D" id="4.10.240.10">
    <property type="entry name" value="Zn(2)-C6 fungal-type DNA-binding domain"/>
    <property type="match status" value="1"/>
</dbReference>
<organism evidence="13 14">
    <name type="scientific">Kluyveromyces marxianus</name>
    <name type="common">Yeast</name>
    <name type="synonym">Candida kefyr</name>
    <dbReference type="NCBI Taxonomy" id="4911"/>
    <lineage>
        <taxon>Eukaryota</taxon>
        <taxon>Fungi</taxon>
        <taxon>Dikarya</taxon>
        <taxon>Ascomycota</taxon>
        <taxon>Saccharomycotina</taxon>
        <taxon>Saccharomycetes</taxon>
        <taxon>Saccharomycetales</taxon>
        <taxon>Saccharomycetaceae</taxon>
        <taxon>Kluyveromyces</taxon>
    </lineage>
</organism>
<dbReference type="PANTHER" id="PTHR47659:SF8">
    <property type="entry name" value="GLUCOSE STARVATION MODULATOR PROTEIN 1"/>
    <property type="match status" value="1"/>
</dbReference>
<feature type="region of interest" description="Disordered" evidence="10">
    <location>
        <begin position="283"/>
        <end position="304"/>
    </location>
</feature>
<protein>
    <recommendedName>
        <fullName evidence="9">Glucose starvation modulator protein 1</fullName>
    </recommendedName>
</protein>
<dbReference type="CDD" id="cd00130">
    <property type="entry name" value="PAS"/>
    <property type="match status" value="1"/>
</dbReference>
<dbReference type="PANTHER" id="PTHR47659">
    <property type="entry name" value="ZN(II)2CYS6 TRANSCRIPTION FACTOR (EUROFUNG)-RELATED"/>
    <property type="match status" value="1"/>
</dbReference>
<dbReference type="InterPro" id="IPR050335">
    <property type="entry name" value="ERT1_acuK_gluconeogen_tf"/>
</dbReference>
<evidence type="ECO:0000256" key="10">
    <source>
        <dbReference type="SAM" id="MobiDB-lite"/>
    </source>
</evidence>
<evidence type="ECO:0000256" key="8">
    <source>
        <dbReference type="ARBA" id="ARBA00023242"/>
    </source>
</evidence>
<dbReference type="InterPro" id="IPR001138">
    <property type="entry name" value="Zn2Cys6_DnaBD"/>
</dbReference>
<evidence type="ECO:0000256" key="2">
    <source>
        <dbReference type="ARBA" id="ARBA00010855"/>
    </source>
</evidence>
<dbReference type="SUPFAM" id="SSF55785">
    <property type="entry name" value="PYP-like sensor domain (PAS domain)"/>
    <property type="match status" value="1"/>
</dbReference>
<evidence type="ECO:0000256" key="7">
    <source>
        <dbReference type="ARBA" id="ARBA00023163"/>
    </source>
</evidence>
<evidence type="ECO:0000256" key="9">
    <source>
        <dbReference type="ARBA" id="ARBA00039294"/>
    </source>
</evidence>
<dbReference type="PROSITE" id="PS00463">
    <property type="entry name" value="ZN2_CY6_FUNGAL_1"/>
    <property type="match status" value="1"/>
</dbReference>
<dbReference type="InterPro" id="IPR056751">
    <property type="entry name" value="PAS_13"/>
</dbReference>
<keyword evidence="8" id="KW-0539">Nucleus</keyword>
<name>A0ABX6ERH8_KLUMA</name>
<evidence type="ECO:0000313" key="13">
    <source>
        <dbReference type="EMBL" id="QGN14337.1"/>
    </source>
</evidence>
<dbReference type="SMART" id="SM00066">
    <property type="entry name" value="GAL4"/>
    <property type="match status" value="1"/>
</dbReference>
<dbReference type="InterPro" id="IPR036864">
    <property type="entry name" value="Zn2-C6_fun-type_DNA-bd_sf"/>
</dbReference>
<dbReference type="CDD" id="cd00067">
    <property type="entry name" value="GAL4"/>
    <property type="match status" value="1"/>
</dbReference>
<evidence type="ECO:0000256" key="1">
    <source>
        <dbReference type="ARBA" id="ARBA00004123"/>
    </source>
</evidence>
<comment type="similarity">
    <text evidence="2">Belongs to the ERT1/acuK family.</text>
</comment>
<feature type="compositionally biased region" description="Polar residues" evidence="10">
    <location>
        <begin position="346"/>
        <end position="359"/>
    </location>
</feature>
<feature type="domain" description="Zn(2)-C6 fungal-type" evidence="11">
    <location>
        <begin position="19"/>
        <end position="50"/>
    </location>
</feature>
<feature type="region of interest" description="Disordered" evidence="10">
    <location>
        <begin position="48"/>
        <end position="83"/>
    </location>
</feature>
<keyword evidence="7" id="KW-0804">Transcription</keyword>
<dbReference type="InterPro" id="IPR000014">
    <property type="entry name" value="PAS"/>
</dbReference>
<sequence>MTRKLSPQEKMNRKPINTACVFCHSKHLQCDVGRPCQNCTKRGIGETCRDKERKPRKRGPRKLKREGSVDQEQKFEKMASSDNNESVTTVSTIHHNMLVPVVNTAKSSVSEAKPAKILKPKKPVDVATKRKNISKLAMDTFQLPLPPVHSQPESSLEKHKKIVSPELLPKIPSLTQLFNPTAEPVISDALLPSNQSSTTNIPSLVEKMNLEHKDRVQEQVADHLSLHTRDHSSNDTSGSSSGGEFGSVWTTEEYTKLNDMLSTPNLSRNGSKTYLNANATWSPSNMIKMDPIDESPNPNTSNNILASATTQNHTINLAGNSLRRTNSRPHISLDQMVGDSRRGDSVTDTSPESQSAETAETLTPYKFRMIVKSAEDLYKHQDLIQPHNYKSAYLELSKFLRSRFIQEGDKAASSQKEERDGPAQLQNIAYSIKSHYAPIFVTLTTNLIAQDLKLQELILQRALLEYESMAKLVNCTPMCIWRRSGEICFASNEFISLTGFSKKEILNQRKFIMEFMDNESIVDYYDIFHEYLAFGSTQGGAFSSSMGTSDGQAIFSECNLLLKNGCYLRCACIWTVKRDGFNIPMLIMGQFLPIFDME</sequence>
<evidence type="ECO:0000259" key="11">
    <source>
        <dbReference type="PROSITE" id="PS50048"/>
    </source>
</evidence>
<dbReference type="Pfam" id="PF24990">
    <property type="entry name" value="PAS_13"/>
    <property type="match status" value="1"/>
</dbReference>
<keyword evidence="14" id="KW-1185">Reference proteome</keyword>
<accession>A0ABX6ERH8</accession>
<evidence type="ECO:0000259" key="12">
    <source>
        <dbReference type="PROSITE" id="PS50112"/>
    </source>
</evidence>
<proteinExistence type="inferred from homology"/>
<evidence type="ECO:0000256" key="5">
    <source>
        <dbReference type="ARBA" id="ARBA00023015"/>
    </source>
</evidence>
<feature type="compositionally biased region" description="Basic and acidic residues" evidence="10">
    <location>
        <begin position="65"/>
        <end position="79"/>
    </location>
</feature>
<dbReference type="PROSITE" id="PS50112">
    <property type="entry name" value="PAS"/>
    <property type="match status" value="1"/>
</dbReference>
<dbReference type="PROSITE" id="PS50048">
    <property type="entry name" value="ZN2_CY6_FUNGAL_2"/>
    <property type="match status" value="1"/>
</dbReference>
<dbReference type="SUPFAM" id="SSF57701">
    <property type="entry name" value="Zn2/Cys6 DNA-binding domain"/>
    <property type="match status" value="1"/>
</dbReference>
<evidence type="ECO:0000313" key="14">
    <source>
        <dbReference type="Proteomes" id="UP000422736"/>
    </source>
</evidence>
<dbReference type="EMBL" id="CP015055">
    <property type="protein sequence ID" value="QGN14337.1"/>
    <property type="molecule type" value="Genomic_DNA"/>
</dbReference>
<feature type="domain" description="PAS" evidence="12">
    <location>
        <begin position="484"/>
        <end position="535"/>
    </location>
</feature>
<comment type="subcellular location">
    <subcellularLocation>
        <location evidence="1">Nucleus</location>
    </subcellularLocation>
</comment>
<feature type="compositionally biased region" description="Basic residues" evidence="10">
    <location>
        <begin position="54"/>
        <end position="64"/>
    </location>
</feature>
<reference evidence="13 14" key="1">
    <citation type="submission" date="2016-03" db="EMBL/GenBank/DDBJ databases">
        <title>How can Kluyveromyces marxianus grow so fast - potential evolutionary course in Saccharomyces Complex revealed by comparative genomics.</title>
        <authorList>
            <person name="Mo W."/>
            <person name="Lu W."/>
            <person name="Yang X."/>
            <person name="Qi J."/>
            <person name="Lv H."/>
        </authorList>
    </citation>
    <scope>NUCLEOTIDE SEQUENCE [LARGE SCALE GENOMIC DNA]</scope>
    <source>
        <strain evidence="13 14">FIM1</strain>
    </source>
</reference>
<dbReference type="InterPro" id="IPR035965">
    <property type="entry name" value="PAS-like_dom_sf"/>
</dbReference>
<keyword evidence="5" id="KW-0805">Transcription regulation</keyword>
<evidence type="ECO:0000256" key="4">
    <source>
        <dbReference type="ARBA" id="ARBA00022833"/>
    </source>
</evidence>
<dbReference type="Proteomes" id="UP000422736">
    <property type="component" value="Chromosome 2"/>
</dbReference>
<evidence type="ECO:0000256" key="3">
    <source>
        <dbReference type="ARBA" id="ARBA00022723"/>
    </source>
</evidence>
<feature type="region of interest" description="Disordered" evidence="10">
    <location>
        <begin position="320"/>
        <end position="359"/>
    </location>
</feature>
<dbReference type="Pfam" id="PF00172">
    <property type="entry name" value="Zn_clus"/>
    <property type="match status" value="1"/>
</dbReference>
<keyword evidence="6" id="KW-0238">DNA-binding</keyword>
<gene>
    <name evidence="13" type="primary">GSM1</name>
    <name evidence="13" type="ORF">FIM1_997</name>
</gene>
<evidence type="ECO:0000256" key="6">
    <source>
        <dbReference type="ARBA" id="ARBA00023125"/>
    </source>
</evidence>